<organism evidence="10 11">
    <name type="scientific">Serinibacter arcticus</name>
    <dbReference type="NCBI Taxonomy" id="1655435"/>
    <lineage>
        <taxon>Bacteria</taxon>
        <taxon>Bacillati</taxon>
        <taxon>Actinomycetota</taxon>
        <taxon>Actinomycetes</taxon>
        <taxon>Micrococcales</taxon>
        <taxon>Beutenbergiaceae</taxon>
        <taxon>Serinibacter</taxon>
    </lineage>
</organism>
<accession>A0A2U1ZVZ1</accession>
<feature type="transmembrane region" description="Helical" evidence="8">
    <location>
        <begin position="346"/>
        <end position="367"/>
    </location>
</feature>
<evidence type="ECO:0000313" key="10">
    <source>
        <dbReference type="EMBL" id="PWD51148.1"/>
    </source>
</evidence>
<feature type="compositionally biased region" description="Polar residues" evidence="7">
    <location>
        <begin position="295"/>
        <end position="306"/>
    </location>
</feature>
<dbReference type="Pfam" id="PF00069">
    <property type="entry name" value="Pkinase"/>
    <property type="match status" value="1"/>
</dbReference>
<keyword evidence="3" id="KW-0808">Transferase</keyword>
<dbReference type="AlphaFoldDB" id="A0A2U1ZVZ1"/>
<dbReference type="PROSITE" id="PS00108">
    <property type="entry name" value="PROTEIN_KINASE_ST"/>
    <property type="match status" value="1"/>
</dbReference>
<evidence type="ECO:0000313" key="11">
    <source>
        <dbReference type="Proteomes" id="UP000245166"/>
    </source>
</evidence>
<keyword evidence="8" id="KW-1133">Transmembrane helix</keyword>
<sequence>MTPRAGVVLDGRYELTERIAIGGMGEVWSAVEIGSGQRFAAKVMRPEFAGEQLFLDRIAAEARNSLRLEHPGIARTYDSGVIGGLGYLVMELVEGETLATVLRRERTLTPRTILDVLAQTADALAAAHAQGVVHRDIKPGNLLLTADGKVKLTDFGISIGENQAPMTDAGMVMGTAQYLPPEQAMGKPATGAGDVYALGIIAYEALAGRRPFTGATQVDIAFAHVTEKLPPLPGTVDEPLRELVTSMLEKDPERRPASAAVVAERARSLLAELESGAWDPRRAIGAWRSPRKGRTTTAGEGSPSTSRRGRTDGPRSTTPPGERPPGTHQPGARRNRARRPSRAREVIAAVGIVVLAALITLAILTVANLGSPAAHAAAAVEHADPSGPVTAPAARVAYEQGELAPFKSREVLQW</sequence>
<evidence type="ECO:0000256" key="3">
    <source>
        <dbReference type="ARBA" id="ARBA00022679"/>
    </source>
</evidence>
<keyword evidence="8" id="KW-0472">Membrane</keyword>
<dbReference type="GO" id="GO:0005524">
    <property type="term" value="F:ATP binding"/>
    <property type="evidence" value="ECO:0007669"/>
    <property type="project" value="UniProtKB-KW"/>
</dbReference>
<feature type="compositionally biased region" description="Basic residues" evidence="7">
    <location>
        <begin position="331"/>
        <end position="341"/>
    </location>
</feature>
<evidence type="ECO:0000256" key="6">
    <source>
        <dbReference type="ARBA" id="ARBA00022840"/>
    </source>
</evidence>
<keyword evidence="4" id="KW-0547">Nucleotide-binding</keyword>
<feature type="region of interest" description="Disordered" evidence="7">
    <location>
        <begin position="284"/>
        <end position="341"/>
    </location>
</feature>
<dbReference type="Gene3D" id="1.10.510.10">
    <property type="entry name" value="Transferase(Phosphotransferase) domain 1"/>
    <property type="match status" value="1"/>
</dbReference>
<dbReference type="SMART" id="SM00220">
    <property type="entry name" value="S_TKc"/>
    <property type="match status" value="1"/>
</dbReference>
<keyword evidence="5 10" id="KW-0418">Kinase</keyword>
<evidence type="ECO:0000259" key="9">
    <source>
        <dbReference type="PROSITE" id="PS50011"/>
    </source>
</evidence>
<dbReference type="InterPro" id="IPR000719">
    <property type="entry name" value="Prot_kinase_dom"/>
</dbReference>
<dbReference type="EMBL" id="PYHR01000002">
    <property type="protein sequence ID" value="PWD51148.1"/>
    <property type="molecule type" value="Genomic_DNA"/>
</dbReference>
<feature type="domain" description="Protein kinase" evidence="9">
    <location>
        <begin position="13"/>
        <end position="270"/>
    </location>
</feature>
<dbReference type="FunFam" id="1.10.510.10:FF:000021">
    <property type="entry name" value="Serine/threonine protein kinase"/>
    <property type="match status" value="1"/>
</dbReference>
<dbReference type="OrthoDB" id="9762169at2"/>
<dbReference type="InterPro" id="IPR008271">
    <property type="entry name" value="Ser/Thr_kinase_AS"/>
</dbReference>
<keyword evidence="8" id="KW-0812">Transmembrane</keyword>
<comment type="caution">
    <text evidence="10">The sequence shown here is derived from an EMBL/GenBank/DDBJ whole genome shotgun (WGS) entry which is preliminary data.</text>
</comment>
<evidence type="ECO:0000256" key="4">
    <source>
        <dbReference type="ARBA" id="ARBA00022741"/>
    </source>
</evidence>
<proteinExistence type="predicted"/>
<dbReference type="RefSeq" id="WP_109229529.1">
    <property type="nucleotide sequence ID" value="NZ_PYHR01000002.1"/>
</dbReference>
<dbReference type="InterPro" id="IPR011009">
    <property type="entry name" value="Kinase-like_dom_sf"/>
</dbReference>
<dbReference type="PROSITE" id="PS50011">
    <property type="entry name" value="PROTEIN_KINASE_DOM"/>
    <property type="match status" value="1"/>
</dbReference>
<dbReference type="Gene3D" id="3.30.200.20">
    <property type="entry name" value="Phosphorylase Kinase, domain 1"/>
    <property type="match status" value="1"/>
</dbReference>
<dbReference type="EC" id="2.7.11.1" evidence="1"/>
<dbReference type="SUPFAM" id="SSF56112">
    <property type="entry name" value="Protein kinase-like (PK-like)"/>
    <property type="match status" value="1"/>
</dbReference>
<dbReference type="CDD" id="cd14014">
    <property type="entry name" value="STKc_PknB_like"/>
    <property type="match status" value="1"/>
</dbReference>
<keyword evidence="6" id="KW-0067">ATP-binding</keyword>
<dbReference type="Proteomes" id="UP000245166">
    <property type="component" value="Unassembled WGS sequence"/>
</dbReference>
<keyword evidence="2 10" id="KW-0723">Serine/threonine-protein kinase</keyword>
<evidence type="ECO:0000256" key="7">
    <source>
        <dbReference type="SAM" id="MobiDB-lite"/>
    </source>
</evidence>
<protein>
    <recommendedName>
        <fullName evidence="1">non-specific serine/threonine protein kinase</fullName>
        <ecNumber evidence="1">2.7.11.1</ecNumber>
    </recommendedName>
</protein>
<gene>
    <name evidence="10" type="ORF">C8046_11325</name>
</gene>
<evidence type="ECO:0000256" key="8">
    <source>
        <dbReference type="SAM" id="Phobius"/>
    </source>
</evidence>
<evidence type="ECO:0000256" key="1">
    <source>
        <dbReference type="ARBA" id="ARBA00012513"/>
    </source>
</evidence>
<evidence type="ECO:0000256" key="5">
    <source>
        <dbReference type="ARBA" id="ARBA00022777"/>
    </source>
</evidence>
<dbReference type="PANTHER" id="PTHR43289:SF6">
    <property type="entry name" value="SERINE_THREONINE-PROTEIN KINASE NEKL-3"/>
    <property type="match status" value="1"/>
</dbReference>
<name>A0A2U1ZVZ1_9MICO</name>
<keyword evidence="11" id="KW-1185">Reference proteome</keyword>
<evidence type="ECO:0000256" key="2">
    <source>
        <dbReference type="ARBA" id="ARBA00022527"/>
    </source>
</evidence>
<dbReference type="GO" id="GO:0004674">
    <property type="term" value="F:protein serine/threonine kinase activity"/>
    <property type="evidence" value="ECO:0007669"/>
    <property type="project" value="UniProtKB-KW"/>
</dbReference>
<reference evidence="10 11" key="1">
    <citation type="submission" date="2018-03" db="EMBL/GenBank/DDBJ databases">
        <title>Genome assembly of novel Miniimonas species PCH200.</title>
        <authorList>
            <person name="Thakur V."/>
            <person name="Kumar V."/>
            <person name="Singh D."/>
        </authorList>
    </citation>
    <scope>NUCLEOTIDE SEQUENCE [LARGE SCALE GENOMIC DNA]</scope>
    <source>
        <strain evidence="10 11">PCH200</strain>
    </source>
</reference>
<dbReference type="PANTHER" id="PTHR43289">
    <property type="entry name" value="MITOGEN-ACTIVATED PROTEIN KINASE KINASE KINASE 20-RELATED"/>
    <property type="match status" value="1"/>
</dbReference>